<dbReference type="EMBL" id="CAKKLH010000328">
    <property type="protein sequence ID" value="CAH0112619.1"/>
    <property type="molecule type" value="Genomic_DNA"/>
</dbReference>
<keyword evidence="2" id="KW-1185">Reference proteome</keyword>
<sequence length="122" mass="14439">MSFMLIVVLIITDRIFHSRQQFLFVAINNSSHWLAVKIKTLFTIQSQSKSVQVIFFVSFGFHYQFFDIFGEKGNVLVSNASWPEFFGLRYVSQKSYPRVRWVELDRPLKKQLDKHAQEAIYI</sequence>
<comment type="caution">
    <text evidence="1">The sequence shown here is derived from an EMBL/GenBank/DDBJ whole genome shotgun (WGS) entry which is preliminary data.</text>
</comment>
<name>A0A8J2S3E9_9CRUS</name>
<reference evidence="1" key="1">
    <citation type="submission" date="2021-11" db="EMBL/GenBank/DDBJ databases">
        <authorList>
            <person name="Schell T."/>
        </authorList>
    </citation>
    <scope>NUCLEOTIDE SEQUENCE</scope>
    <source>
        <strain evidence="1">M5</strain>
    </source>
</reference>
<gene>
    <name evidence="1" type="ORF">DGAL_LOCUS16388</name>
</gene>
<protein>
    <submittedName>
        <fullName evidence="1">Uncharacterized protein</fullName>
    </submittedName>
</protein>
<dbReference type="OrthoDB" id="10012364at2759"/>
<organism evidence="1 2">
    <name type="scientific">Daphnia galeata</name>
    <dbReference type="NCBI Taxonomy" id="27404"/>
    <lineage>
        <taxon>Eukaryota</taxon>
        <taxon>Metazoa</taxon>
        <taxon>Ecdysozoa</taxon>
        <taxon>Arthropoda</taxon>
        <taxon>Crustacea</taxon>
        <taxon>Branchiopoda</taxon>
        <taxon>Diplostraca</taxon>
        <taxon>Cladocera</taxon>
        <taxon>Anomopoda</taxon>
        <taxon>Daphniidae</taxon>
        <taxon>Daphnia</taxon>
    </lineage>
</organism>
<proteinExistence type="predicted"/>
<evidence type="ECO:0000313" key="1">
    <source>
        <dbReference type="EMBL" id="CAH0112619.1"/>
    </source>
</evidence>
<dbReference type="AlphaFoldDB" id="A0A8J2S3E9"/>
<accession>A0A8J2S3E9</accession>
<evidence type="ECO:0000313" key="2">
    <source>
        <dbReference type="Proteomes" id="UP000789390"/>
    </source>
</evidence>
<dbReference type="Proteomes" id="UP000789390">
    <property type="component" value="Unassembled WGS sequence"/>
</dbReference>